<reference evidence="1 2" key="1">
    <citation type="submission" date="2019-07" db="EMBL/GenBank/DDBJ databases">
        <title>Draft genome sequences of 15 bacterial species constituting the stable defined intestinal microbiota of the GM15 gnotobiotic mouse model.</title>
        <authorList>
            <person name="Elie C."/>
            <person name="Mathieu A."/>
            <person name="Saliou A."/>
            <person name="Darnaud M."/>
            <person name="Leulier F."/>
            <person name="Tamellini A."/>
        </authorList>
    </citation>
    <scope>NUCLEOTIDE SEQUENCE [LARGE SCALE GENOMIC DNA]</scope>
    <source>
        <strain evidence="2">ASF 502</strain>
    </source>
</reference>
<gene>
    <name evidence="1" type="ORF">FMM80_13425</name>
</gene>
<name>A0A9X5C8M3_9FIRM</name>
<sequence>MDRHLQSVFMGKPLLGPEDVKRFRQKLLIPDVLLFAMPGHSRGILGHHFRTMDHIQYKFTHFFQLLFDFV</sequence>
<dbReference type="EMBL" id="VIRB01000077">
    <property type="protein sequence ID" value="NDO69628.1"/>
    <property type="molecule type" value="Genomic_DNA"/>
</dbReference>
<dbReference type="AlphaFoldDB" id="A0A9X5C8M3"/>
<protein>
    <submittedName>
        <fullName evidence="1">Uncharacterized protein</fullName>
    </submittedName>
</protein>
<organism evidence="1 2">
    <name type="scientific">Schaedlerella arabinosiphila</name>
    <dbReference type="NCBI Taxonomy" id="2044587"/>
    <lineage>
        <taxon>Bacteria</taxon>
        <taxon>Bacillati</taxon>
        <taxon>Bacillota</taxon>
        <taxon>Clostridia</taxon>
        <taxon>Lachnospirales</taxon>
        <taxon>Lachnospiraceae</taxon>
        <taxon>Schaedlerella</taxon>
    </lineage>
</organism>
<comment type="caution">
    <text evidence="1">The sequence shown here is derived from an EMBL/GenBank/DDBJ whole genome shotgun (WGS) entry which is preliminary data.</text>
</comment>
<dbReference type="Proteomes" id="UP000474104">
    <property type="component" value="Unassembled WGS sequence"/>
</dbReference>
<accession>A0A9X5C8M3</accession>
<evidence type="ECO:0000313" key="1">
    <source>
        <dbReference type="EMBL" id="NDO69628.1"/>
    </source>
</evidence>
<evidence type="ECO:0000313" key="2">
    <source>
        <dbReference type="Proteomes" id="UP000474104"/>
    </source>
</evidence>
<proteinExistence type="predicted"/>